<dbReference type="RefSeq" id="WP_167075169.1">
    <property type="nucleotide sequence ID" value="NZ_JAAOZC010000012.1"/>
</dbReference>
<evidence type="ECO:0000313" key="1">
    <source>
        <dbReference type="EMBL" id="NIJ09488.1"/>
    </source>
</evidence>
<dbReference type="EMBL" id="JAAOZC010000012">
    <property type="protein sequence ID" value="NIJ09488.1"/>
    <property type="molecule type" value="Genomic_DNA"/>
</dbReference>
<evidence type="ECO:0000313" key="2">
    <source>
        <dbReference type="Proteomes" id="UP000727456"/>
    </source>
</evidence>
<organism evidence="1 2">
    <name type="scientific">Sphingomonas vulcanisoli</name>
    <dbReference type="NCBI Taxonomy" id="1658060"/>
    <lineage>
        <taxon>Bacteria</taxon>
        <taxon>Pseudomonadati</taxon>
        <taxon>Pseudomonadota</taxon>
        <taxon>Alphaproteobacteria</taxon>
        <taxon>Sphingomonadales</taxon>
        <taxon>Sphingomonadaceae</taxon>
        <taxon>Sphingomonas</taxon>
    </lineage>
</organism>
<dbReference type="Pfam" id="PF05013">
    <property type="entry name" value="FGase"/>
    <property type="match status" value="1"/>
</dbReference>
<sequence length="272" mass="28994">MTRDLFAPLRRGPAYAQTPLVISVPHAGRFYPEEIAAARAVPQRVIEELEDRHADLLIGAAVGEGAVAIVAQCARAWIDLNRAPVDDGEGRHARGGLGLIPTRLGGQLLWRTPPDADARAARVAVVHRPYHAAIAAALAEARALHGFALLIDCHSMPPIRRGPGAGAALVIGDRHGRSADRMIIDAVAAAAQARSLSVSRNAPYAGAYTIEHHGIPERRCDALQLEWDRSLYLRQGLREPNAGISAIAQHFAALCRAAIAAAERPPLLDAAE</sequence>
<dbReference type="Proteomes" id="UP000727456">
    <property type="component" value="Unassembled WGS sequence"/>
</dbReference>
<accession>A0ABX0TVC4</accession>
<dbReference type="InterPro" id="IPR007709">
    <property type="entry name" value="N-FG_amidohydro"/>
</dbReference>
<keyword evidence="2" id="KW-1185">Reference proteome</keyword>
<dbReference type="SUPFAM" id="SSF53187">
    <property type="entry name" value="Zn-dependent exopeptidases"/>
    <property type="match status" value="1"/>
</dbReference>
<protein>
    <submittedName>
        <fullName evidence="1">N-formylglutamate amidohydrolase</fullName>
    </submittedName>
</protein>
<name>A0ABX0TVC4_9SPHN</name>
<gene>
    <name evidence="1" type="ORF">FHS31_003121</name>
</gene>
<reference evidence="1 2" key="1">
    <citation type="submission" date="2020-03" db="EMBL/GenBank/DDBJ databases">
        <title>Genomic Encyclopedia of Type Strains, Phase III (KMG-III): the genomes of soil and plant-associated and newly described type strains.</title>
        <authorList>
            <person name="Whitman W."/>
        </authorList>
    </citation>
    <scope>NUCLEOTIDE SEQUENCE [LARGE SCALE GENOMIC DNA]</scope>
    <source>
        <strain evidence="1 2">CECT 8804</strain>
    </source>
</reference>
<dbReference type="Gene3D" id="3.40.630.40">
    <property type="entry name" value="Zn-dependent exopeptidases"/>
    <property type="match status" value="1"/>
</dbReference>
<proteinExistence type="predicted"/>
<comment type="caution">
    <text evidence="1">The sequence shown here is derived from an EMBL/GenBank/DDBJ whole genome shotgun (WGS) entry which is preliminary data.</text>
</comment>